<dbReference type="InterPro" id="IPR036520">
    <property type="entry name" value="UPF0759_sf"/>
</dbReference>
<evidence type="ECO:0000313" key="1">
    <source>
        <dbReference type="EMBL" id="SUZ76987.1"/>
    </source>
</evidence>
<dbReference type="EMBL" id="UINC01001298">
    <property type="protein sequence ID" value="SUZ76987.1"/>
    <property type="molecule type" value="Genomic_DNA"/>
</dbReference>
<proteinExistence type="predicted"/>
<dbReference type="AlphaFoldDB" id="A0A381QFZ9"/>
<dbReference type="Gene3D" id="3.20.20.410">
    <property type="entry name" value="Protein of unknown function UPF0759"/>
    <property type="match status" value="1"/>
</dbReference>
<dbReference type="SUPFAM" id="SSF117396">
    <property type="entry name" value="TM1631-like"/>
    <property type="match status" value="1"/>
</dbReference>
<sequence length="231" mass="26190">MNCWVGTSGFSYKAWKGPFYPEDLPNDGMLAYYGERLNAVEINNTFYRMPARKVLADWASKVPDDFSFVLKASRKITHFKRLKDTQDELSYLVDVSSELGARLGPMLFQLPPNLKSDAARLRDFVSLFPKGLRAVFEFRNDSWFDDEIYTILGDAGAALVVAHTEDEPPPVVATAPYGYLRLRREAYEPDDLARWAGIASDQGWEDVYVFFKHEDAGTGPALAQRFVELIV</sequence>
<dbReference type="Pfam" id="PF01904">
    <property type="entry name" value="DUF72"/>
    <property type="match status" value="1"/>
</dbReference>
<gene>
    <name evidence="1" type="ORF">METZ01_LOCUS29841</name>
</gene>
<organism evidence="1">
    <name type="scientific">marine metagenome</name>
    <dbReference type="NCBI Taxonomy" id="408172"/>
    <lineage>
        <taxon>unclassified sequences</taxon>
        <taxon>metagenomes</taxon>
        <taxon>ecological metagenomes</taxon>
    </lineage>
</organism>
<evidence type="ECO:0008006" key="2">
    <source>
        <dbReference type="Google" id="ProtNLM"/>
    </source>
</evidence>
<dbReference type="InterPro" id="IPR002763">
    <property type="entry name" value="DUF72"/>
</dbReference>
<protein>
    <recommendedName>
        <fullName evidence="2">DUF72 domain-containing protein</fullName>
    </recommendedName>
</protein>
<dbReference type="PANTHER" id="PTHR30348">
    <property type="entry name" value="UNCHARACTERIZED PROTEIN YECE"/>
    <property type="match status" value="1"/>
</dbReference>
<accession>A0A381QFZ9</accession>
<name>A0A381QFZ9_9ZZZZ</name>
<dbReference type="PANTHER" id="PTHR30348:SF4">
    <property type="entry name" value="DUF72 DOMAIN-CONTAINING PROTEIN"/>
    <property type="match status" value="1"/>
</dbReference>
<reference evidence="1" key="1">
    <citation type="submission" date="2018-05" db="EMBL/GenBank/DDBJ databases">
        <authorList>
            <person name="Lanie J.A."/>
            <person name="Ng W.-L."/>
            <person name="Kazmierczak K.M."/>
            <person name="Andrzejewski T.M."/>
            <person name="Davidsen T.M."/>
            <person name="Wayne K.J."/>
            <person name="Tettelin H."/>
            <person name="Glass J.I."/>
            <person name="Rusch D."/>
            <person name="Podicherti R."/>
            <person name="Tsui H.-C.T."/>
            <person name="Winkler M.E."/>
        </authorList>
    </citation>
    <scope>NUCLEOTIDE SEQUENCE</scope>
</reference>